<dbReference type="EMBL" id="QJUI01000043">
    <property type="protein sequence ID" value="TBU71133.1"/>
    <property type="molecule type" value="Genomic_DNA"/>
</dbReference>
<comment type="caution">
    <text evidence="2">The sequence shown here is derived from an EMBL/GenBank/DDBJ whole genome shotgun (WGS) entry which is preliminary data.</text>
</comment>
<evidence type="ECO:0000313" key="2">
    <source>
        <dbReference type="EMBL" id="TBU71133.1"/>
    </source>
</evidence>
<organism evidence="2 3">
    <name type="scientific">Phytopseudomonas daroniae</name>
    <dbReference type="NCBI Taxonomy" id="2487519"/>
    <lineage>
        <taxon>Bacteria</taxon>
        <taxon>Pseudomonadati</taxon>
        <taxon>Pseudomonadota</taxon>
        <taxon>Gammaproteobacteria</taxon>
        <taxon>Pseudomonadales</taxon>
        <taxon>Pseudomonadaceae</taxon>
        <taxon>Phytopseudomonas</taxon>
    </lineage>
</organism>
<dbReference type="Proteomes" id="UP000292302">
    <property type="component" value="Unassembled WGS sequence"/>
</dbReference>
<reference evidence="2 3" key="1">
    <citation type="submission" date="2018-06" db="EMBL/GenBank/DDBJ databases">
        <title>Three novel Pseudomonas species isolated from symptomatic oak.</title>
        <authorList>
            <person name="Bueno-Gonzalez V."/>
            <person name="Brady C."/>
        </authorList>
    </citation>
    <scope>NUCLEOTIDE SEQUENCE [LARGE SCALE GENOMIC DNA]</scope>
    <source>
        <strain evidence="2 3">P9A</strain>
    </source>
</reference>
<accession>A0A4Q9QG21</accession>
<protein>
    <submittedName>
        <fullName evidence="2">Uncharacterized protein</fullName>
    </submittedName>
</protein>
<name>A0A4Q9QG21_9GAMM</name>
<dbReference type="AlphaFoldDB" id="A0A4Q9QG21"/>
<keyword evidence="3" id="KW-1185">Reference proteome</keyword>
<proteinExistence type="predicted"/>
<dbReference type="OrthoDB" id="7030545at2"/>
<gene>
    <name evidence="2" type="ORF">DNK06_24760</name>
</gene>
<feature type="region of interest" description="Disordered" evidence="1">
    <location>
        <begin position="71"/>
        <end position="97"/>
    </location>
</feature>
<evidence type="ECO:0000256" key="1">
    <source>
        <dbReference type="SAM" id="MobiDB-lite"/>
    </source>
</evidence>
<sequence length="124" mass="13508">MAFPFQVLQRRMARFPAQPAGPGPFCRDAAFLAGSFGPPNFAARALPRGKTGSGAVVLKCQQTLTYALDSGSIPRQKPASTAAHIKRQPRRAAAADGNTFSVILRRLERADKRRTRTTRDGTWP</sequence>
<evidence type="ECO:0000313" key="3">
    <source>
        <dbReference type="Proteomes" id="UP000292302"/>
    </source>
</evidence>